<evidence type="ECO:0000256" key="7">
    <source>
        <dbReference type="ARBA" id="ARBA00022723"/>
    </source>
</evidence>
<evidence type="ECO:0000256" key="9">
    <source>
        <dbReference type="ARBA" id="ARBA00049336"/>
    </source>
</evidence>
<evidence type="ECO:0000313" key="13">
    <source>
        <dbReference type="Proteomes" id="UP001180724"/>
    </source>
</evidence>
<dbReference type="InterPro" id="IPR029044">
    <property type="entry name" value="Nucleotide-diphossugar_trans"/>
</dbReference>
<keyword evidence="8 10" id="KW-0460">Magnesium</keyword>
<keyword evidence="7 10" id="KW-0479">Metal-binding</keyword>
<dbReference type="PANTHER" id="PTHR43532:SF1">
    <property type="entry name" value="GLUCOSE-1-PHOSPHATE THYMIDYLYLTRANSFERASE 1"/>
    <property type="match status" value="1"/>
</dbReference>
<sequence>MRGIVLAGGSATRLQPLTGALSKQQLPVYDKPMIYYPLSVLMLAGIQDILIISSHQHVETFQVMLGDGSRLGIHLDYAVQDEPRGIADAFLVGDKHIGNDRVALILGDNVFHGPGFSTVLKHSIQRLDGCELFGYPSKSPERYGVAEIDEQGNLLSLEEKPSRPRSNLAVTGLYFYDNDVVGLAKDLKPSARNELEITDINLSYLEQGRARLTQLGRGFAWLDMGTHDSLLQAGQYVQLLEQRQGVRIACVEEIALRMGFIDADTCYRLGEELSASSYGSYLMEVASGLGSTFTG</sequence>
<evidence type="ECO:0000256" key="4">
    <source>
        <dbReference type="ARBA" id="ARBA00017654"/>
    </source>
</evidence>
<evidence type="ECO:0000256" key="6">
    <source>
        <dbReference type="ARBA" id="ARBA00022695"/>
    </source>
</evidence>
<dbReference type="PANTHER" id="PTHR43532">
    <property type="entry name" value="GLUCOSE-1-PHOSPHATE THYMIDYLYLTRANSFERASE"/>
    <property type="match status" value="1"/>
</dbReference>
<accession>A0ABU3AWV0</accession>
<dbReference type="InterPro" id="IPR005835">
    <property type="entry name" value="NTP_transferase_dom"/>
</dbReference>
<evidence type="ECO:0000256" key="10">
    <source>
        <dbReference type="RuleBase" id="RU003706"/>
    </source>
</evidence>
<evidence type="ECO:0000259" key="11">
    <source>
        <dbReference type="Pfam" id="PF00483"/>
    </source>
</evidence>
<organism evidence="12 13">
    <name type="scientific">Streptomyces lancefieldiae</name>
    <dbReference type="NCBI Taxonomy" id="3075520"/>
    <lineage>
        <taxon>Bacteria</taxon>
        <taxon>Bacillati</taxon>
        <taxon>Actinomycetota</taxon>
        <taxon>Actinomycetes</taxon>
        <taxon>Kitasatosporales</taxon>
        <taxon>Streptomycetaceae</taxon>
        <taxon>Streptomyces</taxon>
    </lineage>
</organism>
<dbReference type="SUPFAM" id="SSF53448">
    <property type="entry name" value="Nucleotide-diphospho-sugar transferases"/>
    <property type="match status" value="1"/>
</dbReference>
<evidence type="ECO:0000256" key="8">
    <source>
        <dbReference type="ARBA" id="ARBA00022842"/>
    </source>
</evidence>
<keyword evidence="5 10" id="KW-0808">Transferase</keyword>
<reference evidence="12" key="1">
    <citation type="submission" date="2024-05" db="EMBL/GenBank/DDBJ databases">
        <title>30 novel species of actinomycetes from the DSMZ collection.</title>
        <authorList>
            <person name="Nouioui I."/>
        </authorList>
    </citation>
    <scope>NUCLEOTIDE SEQUENCE</scope>
    <source>
        <strain evidence="12">DSM 40712</strain>
    </source>
</reference>
<dbReference type="NCBIfam" id="TIGR01207">
    <property type="entry name" value="rmlA"/>
    <property type="match status" value="1"/>
</dbReference>
<evidence type="ECO:0000313" key="12">
    <source>
        <dbReference type="EMBL" id="MDT0614634.1"/>
    </source>
</evidence>
<evidence type="ECO:0000256" key="2">
    <source>
        <dbReference type="ARBA" id="ARBA00010480"/>
    </source>
</evidence>
<protein>
    <recommendedName>
        <fullName evidence="4 10">Glucose-1-phosphate thymidylyltransferase</fullName>
        <ecNumber evidence="3 10">2.7.7.24</ecNumber>
    </recommendedName>
</protein>
<dbReference type="EC" id="2.7.7.24" evidence="3 10"/>
<dbReference type="CDD" id="cd02538">
    <property type="entry name" value="G1P_TT_short"/>
    <property type="match status" value="1"/>
</dbReference>
<comment type="function">
    <text evidence="10">Catalyzes the formation of dTDP-glucose, from dTTP and glucose 1-phosphate, as well as its pyrophosphorolysis.</text>
</comment>
<dbReference type="Proteomes" id="UP001180724">
    <property type="component" value="Unassembled WGS sequence"/>
</dbReference>
<evidence type="ECO:0000256" key="5">
    <source>
        <dbReference type="ARBA" id="ARBA00022679"/>
    </source>
</evidence>
<name>A0ABU3AWV0_9ACTN</name>
<comment type="catalytic activity">
    <reaction evidence="9 10">
        <text>dTTP + alpha-D-glucose 1-phosphate + H(+) = dTDP-alpha-D-glucose + diphosphate</text>
        <dbReference type="Rhea" id="RHEA:15225"/>
        <dbReference type="ChEBI" id="CHEBI:15378"/>
        <dbReference type="ChEBI" id="CHEBI:33019"/>
        <dbReference type="ChEBI" id="CHEBI:37568"/>
        <dbReference type="ChEBI" id="CHEBI:57477"/>
        <dbReference type="ChEBI" id="CHEBI:58601"/>
        <dbReference type="EC" id="2.7.7.24"/>
    </reaction>
</comment>
<dbReference type="InterPro" id="IPR005907">
    <property type="entry name" value="G1P_thy_trans_s"/>
</dbReference>
<dbReference type="Gene3D" id="3.90.550.10">
    <property type="entry name" value="Spore Coat Polysaccharide Biosynthesis Protein SpsA, Chain A"/>
    <property type="match status" value="1"/>
</dbReference>
<keyword evidence="6 10" id="KW-0548">Nucleotidyltransferase</keyword>
<dbReference type="Pfam" id="PF00483">
    <property type="entry name" value="NTP_transferase"/>
    <property type="match status" value="1"/>
</dbReference>
<dbReference type="RefSeq" id="WP_311580025.1">
    <property type="nucleotide sequence ID" value="NZ_JAVRFH010000043.1"/>
</dbReference>
<evidence type="ECO:0000256" key="3">
    <source>
        <dbReference type="ARBA" id="ARBA00012461"/>
    </source>
</evidence>
<feature type="domain" description="Nucleotidyl transferase" evidence="11">
    <location>
        <begin position="3"/>
        <end position="236"/>
    </location>
</feature>
<evidence type="ECO:0000256" key="1">
    <source>
        <dbReference type="ARBA" id="ARBA00001946"/>
    </source>
</evidence>
<gene>
    <name evidence="12" type="primary">rfbA</name>
    <name evidence="12" type="ORF">RM812_31155</name>
</gene>
<keyword evidence="13" id="KW-1185">Reference proteome</keyword>
<dbReference type="GO" id="GO:0008879">
    <property type="term" value="F:glucose-1-phosphate thymidylyltransferase activity"/>
    <property type="evidence" value="ECO:0007669"/>
    <property type="project" value="UniProtKB-EC"/>
</dbReference>
<comment type="similarity">
    <text evidence="2 10">Belongs to the glucose-1-phosphate thymidylyltransferase family.</text>
</comment>
<proteinExistence type="inferred from homology"/>
<dbReference type="EMBL" id="JAVRFH010000043">
    <property type="protein sequence ID" value="MDT0614634.1"/>
    <property type="molecule type" value="Genomic_DNA"/>
</dbReference>
<comment type="caution">
    <text evidence="12">The sequence shown here is derived from an EMBL/GenBank/DDBJ whole genome shotgun (WGS) entry which is preliminary data.</text>
</comment>
<comment type="cofactor">
    <cofactor evidence="1">
        <name>Mg(2+)</name>
        <dbReference type="ChEBI" id="CHEBI:18420"/>
    </cofactor>
</comment>